<evidence type="ECO:0000313" key="1">
    <source>
        <dbReference type="EMBL" id="MFD1512447.1"/>
    </source>
</evidence>
<reference evidence="1 2" key="1">
    <citation type="journal article" date="2019" name="Int. J. Syst. Evol. Microbiol.">
        <title>The Global Catalogue of Microorganisms (GCM) 10K type strain sequencing project: providing services to taxonomists for standard genome sequencing and annotation.</title>
        <authorList>
            <consortium name="The Broad Institute Genomics Platform"/>
            <consortium name="The Broad Institute Genome Sequencing Center for Infectious Disease"/>
            <person name="Wu L."/>
            <person name="Ma J."/>
        </authorList>
    </citation>
    <scope>NUCLEOTIDE SEQUENCE [LARGE SCALE GENOMIC DNA]</scope>
    <source>
        <strain evidence="1 2">CGMCC 1.12563</strain>
    </source>
</reference>
<keyword evidence="2" id="KW-1185">Reference proteome</keyword>
<proteinExistence type="predicted"/>
<name>A0ABD6AS13_9EURY</name>
<dbReference type="Proteomes" id="UP001597187">
    <property type="component" value="Unassembled WGS sequence"/>
</dbReference>
<dbReference type="EMBL" id="JBHUDC010000002">
    <property type="protein sequence ID" value="MFD1512447.1"/>
    <property type="molecule type" value="Genomic_DNA"/>
</dbReference>
<gene>
    <name evidence="1" type="ORF">ACFSBT_04030</name>
</gene>
<organism evidence="1 2">
    <name type="scientific">Halomarina rubra</name>
    <dbReference type="NCBI Taxonomy" id="2071873"/>
    <lineage>
        <taxon>Archaea</taxon>
        <taxon>Methanobacteriati</taxon>
        <taxon>Methanobacteriota</taxon>
        <taxon>Stenosarchaea group</taxon>
        <taxon>Halobacteria</taxon>
        <taxon>Halobacteriales</taxon>
        <taxon>Natronomonadaceae</taxon>
        <taxon>Halomarina</taxon>
    </lineage>
</organism>
<protein>
    <submittedName>
        <fullName evidence="1">Uncharacterized protein</fullName>
    </submittedName>
</protein>
<dbReference type="RefSeq" id="WP_250872425.1">
    <property type="nucleotide sequence ID" value="NZ_JALXFV010000002.1"/>
</dbReference>
<evidence type="ECO:0000313" key="2">
    <source>
        <dbReference type="Proteomes" id="UP001597187"/>
    </source>
</evidence>
<accession>A0ABD6AS13</accession>
<dbReference type="AlphaFoldDB" id="A0ABD6AS13"/>
<sequence>MEDFELMVGVYLELTTPGDLVDAEHEHPAIDYVVDGPVGQRAVTIGADVDVEALATAAAAADLPATVIVPPGTLVEDTSVDVLEADPEATFDRTSSWRDLAV</sequence>
<comment type="caution">
    <text evidence="1">The sequence shown here is derived from an EMBL/GenBank/DDBJ whole genome shotgun (WGS) entry which is preliminary data.</text>
</comment>